<protein>
    <submittedName>
        <fullName evidence="4">Transcriptional regulator, TetR family</fullName>
    </submittedName>
</protein>
<evidence type="ECO:0000256" key="2">
    <source>
        <dbReference type="PROSITE-ProRule" id="PRU00335"/>
    </source>
</evidence>
<feature type="domain" description="HTH tetR-type" evidence="3">
    <location>
        <begin position="21"/>
        <end position="81"/>
    </location>
</feature>
<keyword evidence="5" id="KW-1185">Reference proteome</keyword>
<gene>
    <name evidence="4" type="ORF">SAMN06297358_0302</name>
</gene>
<dbReference type="Pfam" id="PF00440">
    <property type="entry name" value="TetR_N"/>
    <property type="match status" value="1"/>
</dbReference>
<dbReference type="PROSITE" id="PS50977">
    <property type="entry name" value="HTH_TETR_2"/>
    <property type="match status" value="1"/>
</dbReference>
<evidence type="ECO:0000313" key="5">
    <source>
        <dbReference type="Proteomes" id="UP000219281"/>
    </source>
</evidence>
<evidence type="ECO:0000259" key="3">
    <source>
        <dbReference type="PROSITE" id="PS50977"/>
    </source>
</evidence>
<feature type="DNA-binding region" description="H-T-H motif" evidence="2">
    <location>
        <begin position="44"/>
        <end position="63"/>
    </location>
</feature>
<dbReference type="InterPro" id="IPR001647">
    <property type="entry name" value="HTH_TetR"/>
</dbReference>
<dbReference type="OrthoDB" id="836882at2"/>
<dbReference type="Gene3D" id="1.10.357.10">
    <property type="entry name" value="Tetracycline Repressor, domain 2"/>
    <property type="match status" value="1"/>
</dbReference>
<dbReference type="Proteomes" id="UP000219281">
    <property type="component" value="Unassembled WGS sequence"/>
</dbReference>
<dbReference type="InterPro" id="IPR009057">
    <property type="entry name" value="Homeodomain-like_sf"/>
</dbReference>
<dbReference type="RefSeq" id="WP_097127878.1">
    <property type="nucleotide sequence ID" value="NZ_OCMT01000001.1"/>
</dbReference>
<evidence type="ECO:0000256" key="1">
    <source>
        <dbReference type="ARBA" id="ARBA00023125"/>
    </source>
</evidence>
<proteinExistence type="predicted"/>
<organism evidence="4 5">
    <name type="scientific">Pedobacter xixiisoli</name>
    <dbReference type="NCBI Taxonomy" id="1476464"/>
    <lineage>
        <taxon>Bacteria</taxon>
        <taxon>Pseudomonadati</taxon>
        <taxon>Bacteroidota</taxon>
        <taxon>Sphingobacteriia</taxon>
        <taxon>Sphingobacteriales</taxon>
        <taxon>Sphingobacteriaceae</taxon>
        <taxon>Pedobacter</taxon>
    </lineage>
</organism>
<reference evidence="5" key="1">
    <citation type="submission" date="2017-09" db="EMBL/GenBank/DDBJ databases">
        <authorList>
            <person name="Varghese N."/>
            <person name="Submissions S."/>
        </authorList>
    </citation>
    <scope>NUCLEOTIDE SEQUENCE [LARGE SCALE GENOMIC DNA]</scope>
    <source>
        <strain evidence="5">CGMCC 1.12803</strain>
    </source>
</reference>
<sequence>MSHQTTESKRKITDGMVRNKERTKKKMLEAVGDVLKEKGYAGLTINNIVKKAGVDRKLIALYFGSLNNMIEEYLIQRDYWMTKVAPKLNAIVDSTGVFGEHEIVSILHTLYDEIDSSPDFQKILSWEVCEYQDKLRALADKREELGTALYKLTDKDFEGTNLNLRAIIALQVAGIYYMILHAKSTGSNFCEIDINTKEGQQLIKEALTKIVALVYNEAGIQNTFK</sequence>
<dbReference type="SUPFAM" id="SSF46689">
    <property type="entry name" value="Homeodomain-like"/>
    <property type="match status" value="1"/>
</dbReference>
<evidence type="ECO:0000313" key="4">
    <source>
        <dbReference type="EMBL" id="SOD11726.1"/>
    </source>
</evidence>
<dbReference type="EMBL" id="OCMT01000001">
    <property type="protein sequence ID" value="SOD11726.1"/>
    <property type="molecule type" value="Genomic_DNA"/>
</dbReference>
<dbReference type="GO" id="GO:0003677">
    <property type="term" value="F:DNA binding"/>
    <property type="evidence" value="ECO:0007669"/>
    <property type="project" value="UniProtKB-UniRule"/>
</dbReference>
<keyword evidence="1 2" id="KW-0238">DNA-binding</keyword>
<name>A0A285ZPZ1_9SPHI</name>
<dbReference type="AlphaFoldDB" id="A0A285ZPZ1"/>
<accession>A0A285ZPZ1</accession>